<evidence type="ECO:0000256" key="1">
    <source>
        <dbReference type="SAM" id="MobiDB-lite"/>
    </source>
</evidence>
<feature type="region of interest" description="Disordered" evidence="1">
    <location>
        <begin position="33"/>
        <end position="57"/>
    </location>
</feature>
<keyword evidence="3" id="KW-1185">Reference proteome</keyword>
<protein>
    <submittedName>
        <fullName evidence="2">Uncharacterized protein</fullName>
    </submittedName>
</protein>
<dbReference type="Proteomes" id="UP001519363">
    <property type="component" value="Unassembled WGS sequence"/>
</dbReference>
<dbReference type="RefSeq" id="WP_158103556.1">
    <property type="nucleotide sequence ID" value="NZ_JAGIOO010000001.1"/>
</dbReference>
<sequence length="57" mass="6496">MLVNAGNPAYAIQHPCATEVEQRDHRRMCLDESGVPEVRTMSRQRDRGRGQRGWMAA</sequence>
<proteinExistence type="predicted"/>
<gene>
    <name evidence="2" type="ORF">JOF53_000497</name>
</gene>
<reference evidence="2 3" key="1">
    <citation type="submission" date="2021-03" db="EMBL/GenBank/DDBJ databases">
        <title>Sequencing the genomes of 1000 actinobacteria strains.</title>
        <authorList>
            <person name="Klenk H.-P."/>
        </authorList>
    </citation>
    <scope>NUCLEOTIDE SEQUENCE [LARGE SCALE GENOMIC DNA]</scope>
    <source>
        <strain evidence="2 3">DSM 44580</strain>
    </source>
</reference>
<evidence type="ECO:0000313" key="2">
    <source>
        <dbReference type="EMBL" id="MBP2471625.1"/>
    </source>
</evidence>
<dbReference type="EMBL" id="JAGIOO010000001">
    <property type="protein sequence ID" value="MBP2471625.1"/>
    <property type="molecule type" value="Genomic_DNA"/>
</dbReference>
<evidence type="ECO:0000313" key="3">
    <source>
        <dbReference type="Proteomes" id="UP001519363"/>
    </source>
</evidence>
<comment type="caution">
    <text evidence="2">The sequence shown here is derived from an EMBL/GenBank/DDBJ whole genome shotgun (WGS) entry which is preliminary data.</text>
</comment>
<accession>A0ABS5A7F0</accession>
<name>A0ABS5A7F0_9PSEU</name>
<organism evidence="2 3">
    <name type="scientific">Crossiella equi</name>
    <dbReference type="NCBI Taxonomy" id="130796"/>
    <lineage>
        <taxon>Bacteria</taxon>
        <taxon>Bacillati</taxon>
        <taxon>Actinomycetota</taxon>
        <taxon>Actinomycetes</taxon>
        <taxon>Pseudonocardiales</taxon>
        <taxon>Pseudonocardiaceae</taxon>
        <taxon>Crossiella</taxon>
    </lineage>
</organism>